<gene>
    <name evidence="1" type="ORF">GCM10009069_21800</name>
</gene>
<reference evidence="1" key="1">
    <citation type="journal article" date="2014" name="Int. J. Syst. Evol. Microbiol.">
        <title>Complete genome sequence of Corynebacterium casei LMG S-19264T (=DSM 44701T), isolated from a smear-ripened cheese.</title>
        <authorList>
            <consortium name="US DOE Joint Genome Institute (JGI-PGF)"/>
            <person name="Walter F."/>
            <person name="Albersmeier A."/>
            <person name="Kalinowski J."/>
            <person name="Ruckert C."/>
        </authorList>
    </citation>
    <scope>NUCLEOTIDE SEQUENCE</scope>
    <source>
        <strain evidence="1">KCTC 32513</strain>
    </source>
</reference>
<organism evidence="1 2">
    <name type="scientific">Algimonas arctica</name>
    <dbReference type="NCBI Taxonomy" id="1479486"/>
    <lineage>
        <taxon>Bacteria</taxon>
        <taxon>Pseudomonadati</taxon>
        <taxon>Pseudomonadota</taxon>
        <taxon>Alphaproteobacteria</taxon>
        <taxon>Maricaulales</taxon>
        <taxon>Robiginitomaculaceae</taxon>
        <taxon>Algimonas</taxon>
    </lineage>
</organism>
<accession>A0A8J3CRD7</accession>
<keyword evidence="2" id="KW-1185">Reference proteome</keyword>
<name>A0A8J3CRD7_9PROT</name>
<dbReference type="AlphaFoldDB" id="A0A8J3CRD7"/>
<evidence type="ECO:0000313" key="1">
    <source>
        <dbReference type="EMBL" id="GHA98532.1"/>
    </source>
</evidence>
<comment type="caution">
    <text evidence="1">The sequence shown here is derived from an EMBL/GenBank/DDBJ whole genome shotgun (WGS) entry which is preliminary data.</text>
</comment>
<evidence type="ECO:0000313" key="2">
    <source>
        <dbReference type="Proteomes" id="UP000634004"/>
    </source>
</evidence>
<dbReference type="Proteomes" id="UP000634004">
    <property type="component" value="Unassembled WGS sequence"/>
</dbReference>
<sequence length="92" mass="9844">MTPIGRADPNVPDGISIIIAVIAVDPLCHAGGTFQLTTIAKDNRNRLTIEEKRVAGQTETTISGIRIEQRDIQQSAICDSITVEITRAVCAA</sequence>
<reference evidence="1" key="2">
    <citation type="submission" date="2020-09" db="EMBL/GenBank/DDBJ databases">
        <authorList>
            <person name="Sun Q."/>
            <person name="Kim S."/>
        </authorList>
    </citation>
    <scope>NUCLEOTIDE SEQUENCE</scope>
    <source>
        <strain evidence="1">KCTC 32513</strain>
    </source>
</reference>
<dbReference type="EMBL" id="BMZH01000009">
    <property type="protein sequence ID" value="GHA98532.1"/>
    <property type="molecule type" value="Genomic_DNA"/>
</dbReference>
<proteinExistence type="predicted"/>
<protein>
    <submittedName>
        <fullName evidence="1">Uncharacterized protein</fullName>
    </submittedName>
</protein>